<dbReference type="InterPro" id="IPR011006">
    <property type="entry name" value="CheY-like_superfamily"/>
</dbReference>
<proteinExistence type="predicted"/>
<evidence type="ECO:0000313" key="5">
    <source>
        <dbReference type="Proteomes" id="UP000035068"/>
    </source>
</evidence>
<sequence length="121" mass="13794">MPKILVVDDEDDLRLLYADELEDEGYEVVTAGSGQEARECLAREPFDLMILDIQMRGESGLDLLKEMVREREELPVILCTAFSMYKDDFSSWLADAYVVKSSDLSELKEQVRIILAKKKSA</sequence>
<dbReference type="PANTHER" id="PTHR44591:SF18">
    <property type="entry name" value="REGULATORY PROTEIN"/>
    <property type="match status" value="1"/>
</dbReference>
<dbReference type="Gene3D" id="3.40.50.2300">
    <property type="match status" value="1"/>
</dbReference>
<protein>
    <submittedName>
        <fullName evidence="4">Chemotaxis protein CheY</fullName>
    </submittedName>
</protein>
<dbReference type="PANTHER" id="PTHR44591">
    <property type="entry name" value="STRESS RESPONSE REGULATOR PROTEIN 1"/>
    <property type="match status" value="1"/>
</dbReference>
<dbReference type="Proteomes" id="UP000035068">
    <property type="component" value="Unassembled WGS sequence"/>
</dbReference>
<dbReference type="SUPFAM" id="SSF52172">
    <property type="entry name" value="CheY-like"/>
    <property type="match status" value="1"/>
</dbReference>
<evidence type="ECO:0000256" key="1">
    <source>
        <dbReference type="ARBA" id="ARBA00022553"/>
    </source>
</evidence>
<keyword evidence="5" id="KW-1185">Reference proteome</keyword>
<name>A0A0C2HLY2_9BACT</name>
<comment type="caution">
    <text evidence="4">The sequence shown here is derived from an EMBL/GenBank/DDBJ whole genome shotgun (WGS) entry which is preliminary data.</text>
</comment>
<dbReference type="EMBL" id="JWJD01000006">
    <property type="protein sequence ID" value="KIH75990.1"/>
    <property type="molecule type" value="Genomic_DNA"/>
</dbReference>
<accession>A0A0C2HLY2</accession>
<dbReference type="RefSeq" id="WP_040100365.1">
    <property type="nucleotide sequence ID" value="NZ_JWJD01000006.1"/>
</dbReference>
<evidence type="ECO:0000259" key="3">
    <source>
        <dbReference type="PROSITE" id="PS50110"/>
    </source>
</evidence>
<feature type="domain" description="Response regulatory" evidence="3">
    <location>
        <begin position="3"/>
        <end position="115"/>
    </location>
</feature>
<dbReference type="CDD" id="cd17554">
    <property type="entry name" value="REC_TrrA-like"/>
    <property type="match status" value="1"/>
</dbReference>
<organism evidence="4 5">
    <name type="scientific">Geoalkalibacter ferrihydriticus DSM 17813</name>
    <dbReference type="NCBI Taxonomy" id="1121915"/>
    <lineage>
        <taxon>Bacteria</taxon>
        <taxon>Pseudomonadati</taxon>
        <taxon>Thermodesulfobacteriota</taxon>
        <taxon>Desulfuromonadia</taxon>
        <taxon>Desulfuromonadales</taxon>
        <taxon>Geoalkalibacteraceae</taxon>
        <taxon>Geoalkalibacter</taxon>
    </lineage>
</organism>
<dbReference type="PROSITE" id="PS50110">
    <property type="entry name" value="RESPONSE_REGULATORY"/>
    <property type="match status" value="1"/>
</dbReference>
<reference evidence="4 5" key="1">
    <citation type="submission" date="2014-12" db="EMBL/GenBank/DDBJ databases">
        <title>Genomes of Geoalkalibacter ferrihydriticus and Geoalkalibacter subterraneus, two haloalkaliphilic metal-reducing members of the Geobacteraceae.</title>
        <authorList>
            <person name="Badalamenti J.P."/>
            <person name="Torres C.I."/>
            <person name="Krajmalnik-Brown R."/>
            <person name="Bond D.R."/>
        </authorList>
    </citation>
    <scope>NUCLEOTIDE SEQUENCE [LARGE SCALE GENOMIC DNA]</scope>
    <source>
        <strain evidence="4 5">DSM 17813</strain>
    </source>
</reference>
<evidence type="ECO:0000256" key="2">
    <source>
        <dbReference type="PROSITE-ProRule" id="PRU00169"/>
    </source>
</evidence>
<dbReference type="AlphaFoldDB" id="A0A0C2HLY2"/>
<gene>
    <name evidence="4" type="ORF">GFER_13895</name>
</gene>
<keyword evidence="1 2" id="KW-0597">Phosphoprotein</keyword>
<dbReference type="SMART" id="SM00448">
    <property type="entry name" value="REC"/>
    <property type="match status" value="1"/>
</dbReference>
<feature type="modified residue" description="4-aspartylphosphate" evidence="2">
    <location>
        <position position="52"/>
    </location>
</feature>
<dbReference type="GO" id="GO:0000160">
    <property type="term" value="P:phosphorelay signal transduction system"/>
    <property type="evidence" value="ECO:0007669"/>
    <property type="project" value="InterPro"/>
</dbReference>
<evidence type="ECO:0000313" key="4">
    <source>
        <dbReference type="EMBL" id="KIH75990.1"/>
    </source>
</evidence>
<dbReference type="InterPro" id="IPR001789">
    <property type="entry name" value="Sig_transdc_resp-reg_receiver"/>
</dbReference>
<dbReference type="InterPro" id="IPR050595">
    <property type="entry name" value="Bact_response_regulator"/>
</dbReference>
<dbReference type="Pfam" id="PF00072">
    <property type="entry name" value="Response_reg"/>
    <property type="match status" value="1"/>
</dbReference>